<evidence type="ECO:0000313" key="2">
    <source>
        <dbReference type="Proteomes" id="UP000248340"/>
    </source>
</evidence>
<name>A0A319CHT4_9EURO</name>
<dbReference type="GeneID" id="37141786"/>
<sequence length="179" mass="20714">MYVTTDDSDLPEMMLGSLKYRGRQSPNQYPVYMLAPHHQVENLARVVICDRFSVVHDWWLQQLLLYLSLLTITCEDDEEEEEKVGLGARPRLSQIESTPIRNWLEQIASEDDLYNEYDEKGSWNMIGFRWVCLAIEGKTEYLMRLAEEDMSDLSDSDICDSDIGDSDTCDSDIPGSYCY</sequence>
<dbReference type="EMBL" id="KZ821680">
    <property type="protein sequence ID" value="PYH85235.1"/>
    <property type="molecule type" value="Genomic_DNA"/>
</dbReference>
<gene>
    <name evidence="1" type="ORF">BO82DRAFT_398669</name>
</gene>
<protein>
    <submittedName>
        <fullName evidence="1">Uncharacterized protein</fullName>
    </submittedName>
</protein>
<keyword evidence="2" id="KW-1185">Reference proteome</keyword>
<dbReference type="VEuPathDB" id="FungiDB:BO82DRAFT_398669"/>
<dbReference type="Proteomes" id="UP000248340">
    <property type="component" value="Unassembled WGS sequence"/>
</dbReference>
<organism evidence="1 2">
    <name type="scientific">Aspergillus uvarum CBS 121591</name>
    <dbReference type="NCBI Taxonomy" id="1448315"/>
    <lineage>
        <taxon>Eukaryota</taxon>
        <taxon>Fungi</taxon>
        <taxon>Dikarya</taxon>
        <taxon>Ascomycota</taxon>
        <taxon>Pezizomycotina</taxon>
        <taxon>Eurotiomycetes</taxon>
        <taxon>Eurotiomycetidae</taxon>
        <taxon>Eurotiales</taxon>
        <taxon>Aspergillaceae</taxon>
        <taxon>Aspergillus</taxon>
        <taxon>Aspergillus subgen. Circumdati</taxon>
    </lineage>
</organism>
<dbReference type="RefSeq" id="XP_025495435.1">
    <property type="nucleotide sequence ID" value="XM_025639044.1"/>
</dbReference>
<proteinExistence type="predicted"/>
<evidence type="ECO:0000313" key="1">
    <source>
        <dbReference type="EMBL" id="PYH85235.1"/>
    </source>
</evidence>
<accession>A0A319CHT4</accession>
<dbReference type="OrthoDB" id="4504249at2759"/>
<dbReference type="AlphaFoldDB" id="A0A319CHT4"/>
<reference evidence="1 2" key="1">
    <citation type="submission" date="2016-12" db="EMBL/GenBank/DDBJ databases">
        <title>The genomes of Aspergillus section Nigri reveals drivers in fungal speciation.</title>
        <authorList>
            <consortium name="DOE Joint Genome Institute"/>
            <person name="Vesth T.C."/>
            <person name="Nybo J."/>
            <person name="Theobald S."/>
            <person name="Brandl J."/>
            <person name="Frisvad J.C."/>
            <person name="Nielsen K.F."/>
            <person name="Lyhne E.K."/>
            <person name="Kogle M.E."/>
            <person name="Kuo A."/>
            <person name="Riley R."/>
            <person name="Clum A."/>
            <person name="Nolan M."/>
            <person name="Lipzen A."/>
            <person name="Salamov A."/>
            <person name="Henrissat B."/>
            <person name="Wiebenga A."/>
            <person name="De Vries R.P."/>
            <person name="Grigoriev I.V."/>
            <person name="Mortensen U.H."/>
            <person name="Andersen M.R."/>
            <person name="Baker S.E."/>
        </authorList>
    </citation>
    <scope>NUCLEOTIDE SEQUENCE [LARGE SCALE GENOMIC DNA]</scope>
    <source>
        <strain evidence="1 2">CBS 121591</strain>
    </source>
</reference>